<name>A0AAW9S5P8_9BACT</name>
<accession>A0AAW9S5P8</accession>
<evidence type="ECO:0000313" key="2">
    <source>
        <dbReference type="Proteomes" id="UP001403385"/>
    </source>
</evidence>
<dbReference type="AlphaFoldDB" id="A0AAW9S5P8"/>
<sequence>MATITDRVKYKDNRRASEVLSASDYFQLAVRDWPSAFRKTNGRAEVFG</sequence>
<dbReference type="RefSeq" id="WP_346824347.1">
    <property type="nucleotide sequence ID" value="NZ_JBDKWZ010000024.1"/>
</dbReference>
<proteinExistence type="predicted"/>
<evidence type="ECO:0000313" key="1">
    <source>
        <dbReference type="EMBL" id="MEN7551567.1"/>
    </source>
</evidence>
<protein>
    <submittedName>
        <fullName evidence="1">Uncharacterized protein</fullName>
    </submittedName>
</protein>
<keyword evidence="2" id="KW-1185">Reference proteome</keyword>
<dbReference type="Proteomes" id="UP001403385">
    <property type="component" value="Unassembled WGS sequence"/>
</dbReference>
<comment type="caution">
    <text evidence="1">The sequence shown here is derived from an EMBL/GenBank/DDBJ whole genome shotgun (WGS) entry which is preliminary data.</text>
</comment>
<gene>
    <name evidence="1" type="ORF">AAG747_26870</name>
</gene>
<reference evidence="1 2" key="1">
    <citation type="submission" date="2024-04" db="EMBL/GenBank/DDBJ databases">
        <title>Novel genus in family Flammeovirgaceae.</title>
        <authorList>
            <person name="Nguyen T.H."/>
            <person name="Vuong T.Q."/>
            <person name="Le H."/>
            <person name="Kim S.-G."/>
        </authorList>
    </citation>
    <scope>NUCLEOTIDE SEQUENCE [LARGE SCALE GENOMIC DNA]</scope>
    <source>
        <strain evidence="1 2">JCM 23209</strain>
    </source>
</reference>
<organism evidence="1 2">
    <name type="scientific">Rapidithrix thailandica</name>
    <dbReference type="NCBI Taxonomy" id="413964"/>
    <lineage>
        <taxon>Bacteria</taxon>
        <taxon>Pseudomonadati</taxon>
        <taxon>Bacteroidota</taxon>
        <taxon>Cytophagia</taxon>
        <taxon>Cytophagales</taxon>
        <taxon>Flammeovirgaceae</taxon>
        <taxon>Rapidithrix</taxon>
    </lineage>
</organism>
<dbReference type="EMBL" id="JBDKWZ010000024">
    <property type="protein sequence ID" value="MEN7551567.1"/>
    <property type="molecule type" value="Genomic_DNA"/>
</dbReference>